<comment type="subcellular location">
    <subcellularLocation>
        <location evidence="3">Secreted</location>
    </subcellularLocation>
    <subcellularLocation>
        <location evidence="3">Bacterial flagellum</location>
    </subcellularLocation>
</comment>
<keyword evidence="8" id="KW-1185">Reference proteome</keyword>
<organism evidence="7 8">
    <name type="scientific">Actinoplanes nipponensis</name>
    <dbReference type="NCBI Taxonomy" id="135950"/>
    <lineage>
        <taxon>Bacteria</taxon>
        <taxon>Bacillati</taxon>
        <taxon>Actinomycetota</taxon>
        <taxon>Actinomycetes</taxon>
        <taxon>Micromonosporales</taxon>
        <taxon>Micromonosporaceae</taxon>
        <taxon>Actinoplanes</taxon>
    </lineage>
</organism>
<dbReference type="AlphaFoldDB" id="A0A919JGZ4"/>
<evidence type="ECO:0000313" key="7">
    <source>
        <dbReference type="EMBL" id="GIE50321.1"/>
    </source>
</evidence>
<keyword evidence="7" id="KW-0282">Flagellum</keyword>
<gene>
    <name evidence="7" type="primary">flgL</name>
    <name evidence="7" type="ORF">Ani05nite_38550</name>
</gene>
<keyword evidence="3" id="KW-0964">Secreted</keyword>
<dbReference type="Proteomes" id="UP000647172">
    <property type="component" value="Unassembled WGS sequence"/>
</dbReference>
<dbReference type="Gene3D" id="1.20.1330.10">
    <property type="entry name" value="f41 fragment of flagellin, N-terminal domain"/>
    <property type="match status" value="1"/>
</dbReference>
<evidence type="ECO:0000259" key="6">
    <source>
        <dbReference type="Pfam" id="PF00700"/>
    </source>
</evidence>
<evidence type="ECO:0000259" key="5">
    <source>
        <dbReference type="Pfam" id="PF00669"/>
    </source>
</evidence>
<dbReference type="InterPro" id="IPR001029">
    <property type="entry name" value="Flagellin_N"/>
</dbReference>
<feature type="domain" description="Flagellin C-terminal" evidence="6">
    <location>
        <begin position="227"/>
        <end position="309"/>
    </location>
</feature>
<dbReference type="GO" id="GO:0005198">
    <property type="term" value="F:structural molecule activity"/>
    <property type="evidence" value="ECO:0007669"/>
    <property type="project" value="UniProtKB-UniRule"/>
</dbReference>
<dbReference type="GO" id="GO:0009288">
    <property type="term" value="C:bacterial-type flagellum"/>
    <property type="evidence" value="ECO:0007669"/>
    <property type="project" value="UniProtKB-SubCell"/>
</dbReference>
<dbReference type="Pfam" id="PF00669">
    <property type="entry name" value="Flagellin_N"/>
    <property type="match status" value="1"/>
</dbReference>
<evidence type="ECO:0000256" key="1">
    <source>
        <dbReference type="ARBA" id="ARBA00005709"/>
    </source>
</evidence>
<dbReference type="InterPro" id="IPR001492">
    <property type="entry name" value="Flagellin"/>
</dbReference>
<sequence>MIGGRVTESSIHTRVLANLQRNIAKGAKIQDQLSSGKQLNRPSDSPAGTVSALQLRGETRTSQQYTRNADDGLGWLGTLEQTLGSSSSLVNRARDLTVQALNTTTNGVQANEALAGEIDQIRASLVSYANTRYLDRPVFGGNTTGPAAYDDTGGFTGNAYDPADASRTSVSRTVGSNVKVRVDMTGPEAFGDNTDTTDDTTGLFRVLDNISAHIRAGDNTKLANDLTSLDKAGNKLKSAISEIGSRYNRITQMKESAQDRLLSVTSQLSDIEDIDLPKTIMDMQLQQTSYQAALAATAKVIQPSLIDFLR</sequence>
<comment type="similarity">
    <text evidence="1 3">Belongs to the bacterial flagellin family.</text>
</comment>
<dbReference type="InterPro" id="IPR046358">
    <property type="entry name" value="Flagellin_C"/>
</dbReference>
<comment type="caution">
    <text evidence="7">The sequence shown here is derived from an EMBL/GenBank/DDBJ whole genome shotgun (WGS) entry which is preliminary data.</text>
</comment>
<dbReference type="PANTHER" id="PTHR42792">
    <property type="entry name" value="FLAGELLIN"/>
    <property type="match status" value="1"/>
</dbReference>
<dbReference type="GO" id="GO:0005576">
    <property type="term" value="C:extracellular region"/>
    <property type="evidence" value="ECO:0007669"/>
    <property type="project" value="UniProtKB-SubCell"/>
</dbReference>
<evidence type="ECO:0000256" key="2">
    <source>
        <dbReference type="ARBA" id="ARBA00023143"/>
    </source>
</evidence>
<accession>A0A919JGZ4</accession>
<feature type="domain" description="Flagellin N-terminal" evidence="5">
    <location>
        <begin position="15"/>
        <end position="130"/>
    </location>
</feature>
<name>A0A919JGZ4_9ACTN</name>
<evidence type="ECO:0000313" key="8">
    <source>
        <dbReference type="Proteomes" id="UP000647172"/>
    </source>
</evidence>
<evidence type="ECO:0000256" key="4">
    <source>
        <dbReference type="SAM" id="MobiDB-lite"/>
    </source>
</evidence>
<comment type="function">
    <text evidence="3">Flagellin is the subunit protein which polymerizes to form the filaments of bacterial flagella.</text>
</comment>
<keyword evidence="7" id="KW-0966">Cell projection</keyword>
<dbReference type="SUPFAM" id="SSF64518">
    <property type="entry name" value="Phase 1 flagellin"/>
    <property type="match status" value="1"/>
</dbReference>
<proteinExistence type="inferred from homology"/>
<keyword evidence="2 3" id="KW-0975">Bacterial flagellum</keyword>
<dbReference type="Pfam" id="PF00700">
    <property type="entry name" value="Flagellin_C"/>
    <property type="match status" value="1"/>
</dbReference>
<evidence type="ECO:0000256" key="3">
    <source>
        <dbReference type="RuleBase" id="RU362073"/>
    </source>
</evidence>
<protein>
    <recommendedName>
        <fullName evidence="3">Flagellin</fullName>
    </recommendedName>
</protein>
<feature type="compositionally biased region" description="Polar residues" evidence="4">
    <location>
        <begin position="33"/>
        <end position="52"/>
    </location>
</feature>
<reference evidence="7" key="1">
    <citation type="submission" date="2021-01" db="EMBL/GenBank/DDBJ databases">
        <title>Whole genome shotgun sequence of Actinoplanes nipponensis NBRC 14063.</title>
        <authorList>
            <person name="Komaki H."/>
            <person name="Tamura T."/>
        </authorList>
    </citation>
    <scope>NUCLEOTIDE SEQUENCE</scope>
    <source>
        <strain evidence="7">NBRC 14063</strain>
    </source>
</reference>
<keyword evidence="7" id="KW-0969">Cilium</keyword>
<dbReference type="RefSeq" id="WP_203770060.1">
    <property type="nucleotide sequence ID" value="NZ_BAAAYJ010000007.1"/>
</dbReference>
<dbReference type="EMBL" id="BOMQ01000047">
    <property type="protein sequence ID" value="GIE50321.1"/>
    <property type="molecule type" value="Genomic_DNA"/>
</dbReference>
<dbReference type="PANTHER" id="PTHR42792:SF1">
    <property type="entry name" value="FLAGELLAR HOOK-ASSOCIATED PROTEIN 3"/>
    <property type="match status" value="1"/>
</dbReference>
<feature type="region of interest" description="Disordered" evidence="4">
    <location>
        <begin position="33"/>
        <end position="71"/>
    </location>
</feature>